<organism evidence="2 3">
    <name type="scientific">Biomphalaria glabrata</name>
    <name type="common">Bloodfluke planorb</name>
    <name type="synonym">Freshwater snail</name>
    <dbReference type="NCBI Taxonomy" id="6526"/>
    <lineage>
        <taxon>Eukaryota</taxon>
        <taxon>Metazoa</taxon>
        <taxon>Spiralia</taxon>
        <taxon>Lophotrochozoa</taxon>
        <taxon>Mollusca</taxon>
        <taxon>Gastropoda</taxon>
        <taxon>Heterobranchia</taxon>
        <taxon>Euthyneura</taxon>
        <taxon>Panpulmonata</taxon>
        <taxon>Hygrophila</taxon>
        <taxon>Lymnaeoidea</taxon>
        <taxon>Planorbidae</taxon>
        <taxon>Biomphalaria</taxon>
    </lineage>
</organism>
<evidence type="ECO:0000259" key="1">
    <source>
        <dbReference type="Pfam" id="PF00294"/>
    </source>
</evidence>
<dbReference type="AlphaFoldDB" id="A0A2C9JLE0"/>
<accession>A0A2C9JLE0</accession>
<dbReference type="OrthoDB" id="204058at2759"/>
<dbReference type="InterPro" id="IPR052562">
    <property type="entry name" value="Ketohexokinase-related"/>
</dbReference>
<dbReference type="RefSeq" id="XP_013071810.2">
    <property type="nucleotide sequence ID" value="XM_013216356.2"/>
</dbReference>
<dbReference type="Gene3D" id="3.40.1190.20">
    <property type="match status" value="1"/>
</dbReference>
<dbReference type="PANTHER" id="PTHR42774:SF3">
    <property type="entry name" value="KETOHEXOKINASE"/>
    <property type="match status" value="1"/>
</dbReference>
<evidence type="ECO:0000313" key="3">
    <source>
        <dbReference type="Proteomes" id="UP000076420"/>
    </source>
</evidence>
<gene>
    <name evidence="2" type="primary">106058846</name>
</gene>
<proteinExistence type="predicted"/>
<dbReference type="InterPro" id="IPR029056">
    <property type="entry name" value="Ribokinase-like"/>
</dbReference>
<reference evidence="2" key="1">
    <citation type="submission" date="2020-05" db="UniProtKB">
        <authorList>
            <consortium name="EnsemblMetazoa"/>
        </authorList>
    </citation>
    <scope>IDENTIFICATION</scope>
    <source>
        <strain evidence="2">BB02</strain>
    </source>
</reference>
<dbReference type="GO" id="GO:0004454">
    <property type="term" value="F:ketohexokinase activity"/>
    <property type="evidence" value="ECO:0007669"/>
    <property type="project" value="InterPro"/>
</dbReference>
<dbReference type="GO" id="GO:0006000">
    <property type="term" value="P:fructose metabolic process"/>
    <property type="evidence" value="ECO:0007669"/>
    <property type="project" value="InterPro"/>
</dbReference>
<dbReference type="CDD" id="cd01939">
    <property type="entry name" value="Ketohexokinase"/>
    <property type="match status" value="1"/>
</dbReference>
<dbReference type="Proteomes" id="UP000076420">
    <property type="component" value="Unassembled WGS sequence"/>
</dbReference>
<dbReference type="VEuPathDB" id="VectorBase:BGLAX_047632"/>
<sequence length="328" mass="36763">MEQNFYIQENKRVLFIGLACVDLFQILQSYPIEDMGHRCTESYWQRGGNAGNSATVFAILGGLAEYFGTLAIDKELQFIQQDFQENNVVTQNCVLIDKATCPLSVVIISLGSQSRTVLHTNKNLPELTIKHFQQKILQPNLSPTSLQYGWIHFEGRDNACEIAQMIRLIRDYNIKNQSENRSFKPIIVSLEAEKLRLSAELIKYDMWKLPDVMFISKDFAKSEGFLSMADAMQGFFPRMKEEAVLICAWGEEGAAAMSAWTGMVFSAAYKPQTVVDTCGAGDTFLSATILALTKGRPLTECITFGCQVAGAKCGMQGFQKLKEKHFQV</sequence>
<feature type="domain" description="Carbohydrate kinase PfkB" evidence="1">
    <location>
        <begin position="11"/>
        <end position="319"/>
    </location>
</feature>
<dbReference type="InterPro" id="IPR011611">
    <property type="entry name" value="PfkB_dom"/>
</dbReference>
<dbReference type="VEuPathDB" id="VectorBase:BGLB004279"/>
<dbReference type="STRING" id="6526.A0A2C9JLE0"/>
<dbReference type="SUPFAM" id="SSF53613">
    <property type="entry name" value="Ribokinase-like"/>
    <property type="match status" value="1"/>
</dbReference>
<dbReference type="InterPro" id="IPR034093">
    <property type="entry name" value="KHK"/>
</dbReference>
<evidence type="ECO:0000313" key="2">
    <source>
        <dbReference type="EnsemblMetazoa" id="BGLB004279-PB"/>
    </source>
</evidence>
<name>A0A2C9JLE0_BIOGL</name>
<protein>
    <recommendedName>
        <fullName evidence="1">Carbohydrate kinase PfkB domain-containing protein</fullName>
    </recommendedName>
</protein>
<dbReference type="KEGG" id="bgt:106058846"/>
<dbReference type="PANTHER" id="PTHR42774">
    <property type="entry name" value="PHOSPHOTRANSFERASE SYSTEM TRANSPORT PROTEIN"/>
    <property type="match status" value="1"/>
</dbReference>
<dbReference type="Pfam" id="PF00294">
    <property type="entry name" value="PfkB"/>
    <property type="match status" value="1"/>
</dbReference>
<dbReference type="EnsemblMetazoa" id="BGLB004279-RB">
    <property type="protein sequence ID" value="BGLB004279-PB"/>
    <property type="gene ID" value="BGLB004279"/>
</dbReference>